<dbReference type="GO" id="GO:0006352">
    <property type="term" value="P:DNA-templated transcription initiation"/>
    <property type="evidence" value="ECO:0007669"/>
    <property type="project" value="InterPro"/>
</dbReference>
<dbReference type="InterPro" id="IPR036388">
    <property type="entry name" value="WH-like_DNA-bd_sf"/>
</dbReference>
<name>A0A917H3M5_9BACT</name>
<evidence type="ECO:0000313" key="3">
    <source>
        <dbReference type="Proteomes" id="UP000647241"/>
    </source>
</evidence>
<gene>
    <name evidence="2" type="ORF">GCM10011585_04610</name>
</gene>
<dbReference type="GO" id="GO:0003700">
    <property type="term" value="F:DNA-binding transcription factor activity"/>
    <property type="evidence" value="ECO:0007669"/>
    <property type="project" value="InterPro"/>
</dbReference>
<comment type="caution">
    <text evidence="2">The sequence shown here is derived from an EMBL/GenBank/DDBJ whole genome shotgun (WGS) entry which is preliminary data.</text>
</comment>
<dbReference type="EMBL" id="BMGT01000001">
    <property type="protein sequence ID" value="GGG65911.1"/>
    <property type="molecule type" value="Genomic_DNA"/>
</dbReference>
<dbReference type="Proteomes" id="UP000647241">
    <property type="component" value="Unassembled WGS sequence"/>
</dbReference>
<dbReference type="SUPFAM" id="SSF88659">
    <property type="entry name" value="Sigma3 and sigma4 domains of RNA polymerase sigma factors"/>
    <property type="match status" value="1"/>
</dbReference>
<dbReference type="InterPro" id="IPR013324">
    <property type="entry name" value="RNA_pol_sigma_r3/r4-like"/>
</dbReference>
<dbReference type="AlphaFoldDB" id="A0A917H3M5"/>
<protein>
    <recommendedName>
        <fullName evidence="1">RNA polymerase sigma-70 region 4 domain-containing protein</fullName>
    </recommendedName>
</protein>
<dbReference type="Gene3D" id="1.10.10.10">
    <property type="entry name" value="Winged helix-like DNA-binding domain superfamily/Winged helix DNA-binding domain"/>
    <property type="match status" value="1"/>
</dbReference>
<evidence type="ECO:0000313" key="2">
    <source>
        <dbReference type="EMBL" id="GGG65911.1"/>
    </source>
</evidence>
<reference evidence="2" key="1">
    <citation type="journal article" date="2014" name="Int. J. Syst. Evol. Microbiol.">
        <title>Complete genome sequence of Corynebacterium casei LMG S-19264T (=DSM 44701T), isolated from a smear-ripened cheese.</title>
        <authorList>
            <consortium name="US DOE Joint Genome Institute (JGI-PGF)"/>
            <person name="Walter F."/>
            <person name="Albersmeier A."/>
            <person name="Kalinowski J."/>
            <person name="Ruckert C."/>
        </authorList>
    </citation>
    <scope>NUCLEOTIDE SEQUENCE</scope>
    <source>
        <strain evidence="2">CGMCC 1.12997</strain>
    </source>
</reference>
<organism evidence="2 3">
    <name type="scientific">Edaphobacter dinghuensis</name>
    <dbReference type="NCBI Taxonomy" id="1560005"/>
    <lineage>
        <taxon>Bacteria</taxon>
        <taxon>Pseudomonadati</taxon>
        <taxon>Acidobacteriota</taxon>
        <taxon>Terriglobia</taxon>
        <taxon>Terriglobales</taxon>
        <taxon>Acidobacteriaceae</taxon>
        <taxon>Edaphobacter</taxon>
    </lineage>
</organism>
<dbReference type="InterPro" id="IPR007630">
    <property type="entry name" value="RNA_pol_sigma70_r4"/>
</dbReference>
<dbReference type="RefSeq" id="WP_188552520.1">
    <property type="nucleotide sequence ID" value="NZ_BMGT01000001.1"/>
</dbReference>
<dbReference type="Pfam" id="PF04545">
    <property type="entry name" value="Sigma70_r4"/>
    <property type="match status" value="1"/>
</dbReference>
<evidence type="ECO:0000259" key="1">
    <source>
        <dbReference type="Pfam" id="PF04545"/>
    </source>
</evidence>
<reference evidence="2" key="2">
    <citation type="submission" date="2020-09" db="EMBL/GenBank/DDBJ databases">
        <authorList>
            <person name="Sun Q."/>
            <person name="Zhou Y."/>
        </authorList>
    </citation>
    <scope>NUCLEOTIDE SEQUENCE</scope>
    <source>
        <strain evidence="2">CGMCC 1.12997</strain>
    </source>
</reference>
<proteinExistence type="predicted"/>
<sequence length="163" mass="18571">MSAALVLPIVWATAPIEKAVQPKPARAASLDLYRKYTEALLRRYSQMAMETGRVPSLLGRELFRGKVTNYVVRGFDDVVIFVHDVEQCLNELESNPLQLIERIALQEYTLEETAAMLGLPVWTVSRQYGHALDQVTEMFLTRGMLERLICCQEPKTVDISLYH</sequence>
<keyword evidence="3" id="KW-1185">Reference proteome</keyword>
<accession>A0A917H3M5</accession>
<feature type="domain" description="RNA polymerase sigma-70 region 4" evidence="1">
    <location>
        <begin position="88"/>
        <end position="135"/>
    </location>
</feature>